<dbReference type="InterPro" id="IPR051156">
    <property type="entry name" value="Mito/Outer_Membr_Metalloprot"/>
</dbReference>
<evidence type="ECO:0000256" key="5">
    <source>
        <dbReference type="ARBA" id="ARBA00023049"/>
    </source>
</evidence>
<keyword evidence="2" id="KW-0479">Metal-binding</keyword>
<dbReference type="RefSeq" id="WP_225676359.1">
    <property type="nucleotide sequence ID" value="NZ_JAEDAH010000096.1"/>
</dbReference>
<protein>
    <submittedName>
        <fullName evidence="8">M48 family metallopeptidase</fullName>
    </submittedName>
</protein>
<dbReference type="Gene3D" id="3.30.2010.10">
    <property type="entry name" value="Metalloproteases ('zincins'), catalytic domain"/>
    <property type="match status" value="1"/>
</dbReference>
<evidence type="ECO:0000256" key="3">
    <source>
        <dbReference type="ARBA" id="ARBA00022801"/>
    </source>
</evidence>
<keyword evidence="5 6" id="KW-0482">Metalloprotease</keyword>
<name>A0ABS7ZWZ3_9GAMM</name>
<sequence length="353" mass="38560">MASNPVIRGLYQAANSSASCPALVTTLNGNILVNHSDEQGEILFAPAGDYQFGDAVPGLPVELIFADGSRFIPDDSRLRWQQLGHKPGMIEWLERHWSAVLAATLLVPAFMWLMITQVIPAGSNAVAGLLPDAVAQQLGSQSLAIIDRTYMNPSELSDTEQQAISQRWQHLLTTLNIPPENYRLEFRSWSGGPNAMALPDGTVIVTDSIARLMAQQPEQLDAVLLHEIGHVEHKHSLKILSQTTAMSLMFTMMFGDVEGLGEVLLGAGTSFAQASFSRDMESDADQFAFKELQTIGRTPQDFADAMKTLAQHYQPDAELAAGEEKSLFDYLRSHPATAERIAAAEALAKEMLQ</sequence>
<evidence type="ECO:0000259" key="7">
    <source>
        <dbReference type="Pfam" id="PF01435"/>
    </source>
</evidence>
<evidence type="ECO:0000256" key="2">
    <source>
        <dbReference type="ARBA" id="ARBA00022723"/>
    </source>
</evidence>
<proteinExistence type="inferred from homology"/>
<dbReference type="InterPro" id="IPR001915">
    <property type="entry name" value="Peptidase_M48"/>
</dbReference>
<dbReference type="PANTHER" id="PTHR22726">
    <property type="entry name" value="METALLOENDOPEPTIDASE OMA1"/>
    <property type="match status" value="1"/>
</dbReference>
<evidence type="ECO:0000256" key="6">
    <source>
        <dbReference type="RuleBase" id="RU003983"/>
    </source>
</evidence>
<comment type="cofactor">
    <cofactor evidence="6">
        <name>Zn(2+)</name>
        <dbReference type="ChEBI" id="CHEBI:29105"/>
    </cofactor>
    <text evidence="6">Binds 1 zinc ion per subunit.</text>
</comment>
<keyword evidence="1 6" id="KW-0645">Protease</keyword>
<feature type="domain" description="Peptidase M48" evidence="7">
    <location>
        <begin position="160"/>
        <end position="346"/>
    </location>
</feature>
<comment type="similarity">
    <text evidence="6">Belongs to the peptidase M48 family.</text>
</comment>
<gene>
    <name evidence="8" type="ORF">I9W95_15035</name>
</gene>
<keyword evidence="4 6" id="KW-0862">Zinc</keyword>
<dbReference type="CDD" id="cd07332">
    <property type="entry name" value="M48C_Oma1_like"/>
    <property type="match status" value="1"/>
</dbReference>
<evidence type="ECO:0000256" key="1">
    <source>
        <dbReference type="ARBA" id="ARBA00022670"/>
    </source>
</evidence>
<evidence type="ECO:0000256" key="4">
    <source>
        <dbReference type="ARBA" id="ARBA00022833"/>
    </source>
</evidence>
<comment type="caution">
    <text evidence="8">The sequence shown here is derived from an EMBL/GenBank/DDBJ whole genome shotgun (WGS) entry which is preliminary data.</text>
</comment>
<keyword evidence="3 6" id="KW-0378">Hydrolase</keyword>
<dbReference type="Proteomes" id="UP000714380">
    <property type="component" value="Unassembled WGS sequence"/>
</dbReference>
<keyword evidence="9" id="KW-1185">Reference proteome</keyword>
<evidence type="ECO:0000313" key="8">
    <source>
        <dbReference type="EMBL" id="MCA6064921.1"/>
    </source>
</evidence>
<dbReference type="Pfam" id="PF01435">
    <property type="entry name" value="Peptidase_M48"/>
    <property type="match status" value="1"/>
</dbReference>
<dbReference type="PANTHER" id="PTHR22726:SF24">
    <property type="entry name" value="M48 FAMILY METALLOPEPTIDASE"/>
    <property type="match status" value="1"/>
</dbReference>
<reference evidence="8 9" key="1">
    <citation type="submission" date="2020-12" db="EMBL/GenBank/DDBJ databases">
        <title>Novel Thalassolituus-related marine hydrocarbonoclastic bacteria mediated algae-derived hydrocarbons mineralization in twilight zone of the northern South China Sea.</title>
        <authorList>
            <person name="Dong C."/>
        </authorList>
    </citation>
    <scope>NUCLEOTIDE SEQUENCE [LARGE SCALE GENOMIC DNA]</scope>
    <source>
        <strain evidence="8 9">IMCC1826</strain>
    </source>
</reference>
<accession>A0ABS7ZWZ3</accession>
<dbReference type="EMBL" id="JAEDAH010000096">
    <property type="protein sequence ID" value="MCA6064921.1"/>
    <property type="molecule type" value="Genomic_DNA"/>
</dbReference>
<evidence type="ECO:0000313" key="9">
    <source>
        <dbReference type="Proteomes" id="UP000714380"/>
    </source>
</evidence>
<organism evidence="8 9">
    <name type="scientific">Thalassolituus marinus</name>
    <dbReference type="NCBI Taxonomy" id="671053"/>
    <lineage>
        <taxon>Bacteria</taxon>
        <taxon>Pseudomonadati</taxon>
        <taxon>Pseudomonadota</taxon>
        <taxon>Gammaproteobacteria</taxon>
        <taxon>Oceanospirillales</taxon>
        <taxon>Oceanospirillaceae</taxon>
        <taxon>Thalassolituus</taxon>
    </lineage>
</organism>